<keyword evidence="1" id="KW-0812">Transmembrane</keyword>
<keyword evidence="1" id="KW-1133">Transmembrane helix</keyword>
<dbReference type="EMBL" id="PIPT01000005">
    <property type="protein sequence ID" value="RUO47627.1"/>
    <property type="molecule type" value="Genomic_DNA"/>
</dbReference>
<dbReference type="AlphaFoldDB" id="A0A432XGD5"/>
<evidence type="ECO:0000256" key="1">
    <source>
        <dbReference type="SAM" id="Phobius"/>
    </source>
</evidence>
<keyword evidence="3" id="KW-1185">Reference proteome</keyword>
<proteinExistence type="predicted"/>
<evidence type="ECO:0000313" key="3">
    <source>
        <dbReference type="Proteomes" id="UP000286678"/>
    </source>
</evidence>
<feature type="transmembrane region" description="Helical" evidence="1">
    <location>
        <begin position="12"/>
        <end position="32"/>
    </location>
</feature>
<accession>A0A432XGD5</accession>
<protein>
    <recommendedName>
        <fullName evidence="4">Prepilin-type N-terminal cleavage/methylation domain-containing protein</fullName>
    </recommendedName>
</protein>
<name>A0A432XGD5_9GAMM</name>
<evidence type="ECO:0000313" key="2">
    <source>
        <dbReference type="EMBL" id="RUO47627.1"/>
    </source>
</evidence>
<dbReference type="Proteomes" id="UP000286678">
    <property type="component" value="Unassembled WGS sequence"/>
</dbReference>
<sequence length="205" mass="22535">MLVVRQKGLSIVELMITITLGLLLMAALTAVFSNTIGVNSRSLKLSQMHEEATAIMDLMVGELRRTGYRGDAAELVYDPANASTDFNNTIAVSQYTGEEANSCITFSYDEDADGVHDGAAENYGFRVRDNKIQRRQASSGCDSGGWQDVTSTAMLVVNDLEFTLTEQMIELVNEQRVTIVMEVAMPSDTEITRTMTSEVVIRNAF</sequence>
<dbReference type="RefSeq" id="WP_126833779.1">
    <property type="nucleotide sequence ID" value="NZ_PIPT01000005.1"/>
</dbReference>
<gene>
    <name evidence="2" type="ORF">CWE21_07175</name>
</gene>
<keyword evidence="1" id="KW-0472">Membrane</keyword>
<dbReference type="OrthoDB" id="5296662at2"/>
<dbReference type="InterPro" id="IPR016419">
    <property type="entry name" value="Prepilin_Pept-dep_B_prd"/>
</dbReference>
<reference evidence="3" key="1">
    <citation type="journal article" date="2018" name="Front. Microbiol.">
        <title>Genome-Based Analysis Reveals the Taxonomy and Diversity of the Family Idiomarinaceae.</title>
        <authorList>
            <person name="Liu Y."/>
            <person name="Lai Q."/>
            <person name="Shao Z."/>
        </authorList>
    </citation>
    <scope>NUCLEOTIDE SEQUENCE [LARGE SCALE GENOMIC DNA]</scope>
    <source>
        <strain evidence="3">SW15</strain>
    </source>
</reference>
<comment type="caution">
    <text evidence="2">The sequence shown here is derived from an EMBL/GenBank/DDBJ whole genome shotgun (WGS) entry which is preliminary data.</text>
</comment>
<dbReference type="PIRSF" id="PIRSF004525">
    <property type="entry name" value="Pilin_peptidase-dep_B_prd"/>
    <property type="match status" value="1"/>
</dbReference>
<organism evidence="2 3">
    <name type="scientific">Pseudidiomarina aquimaris</name>
    <dbReference type="NCBI Taxonomy" id="641841"/>
    <lineage>
        <taxon>Bacteria</taxon>
        <taxon>Pseudomonadati</taxon>
        <taxon>Pseudomonadota</taxon>
        <taxon>Gammaproteobacteria</taxon>
        <taxon>Alteromonadales</taxon>
        <taxon>Idiomarinaceae</taxon>
        <taxon>Pseudidiomarina</taxon>
    </lineage>
</organism>
<evidence type="ECO:0008006" key="4">
    <source>
        <dbReference type="Google" id="ProtNLM"/>
    </source>
</evidence>